<keyword evidence="9" id="KW-1133">Transmembrane helix</keyword>
<evidence type="ECO:0000259" key="10">
    <source>
        <dbReference type="Pfam" id="PF07730"/>
    </source>
</evidence>
<evidence type="ECO:0000256" key="3">
    <source>
        <dbReference type="ARBA" id="ARBA00022553"/>
    </source>
</evidence>
<dbReference type="SUPFAM" id="SSF55874">
    <property type="entry name" value="ATPase domain of HSP90 chaperone/DNA topoisomerase II/histidine kinase"/>
    <property type="match status" value="1"/>
</dbReference>
<dbReference type="Proteomes" id="UP000199699">
    <property type="component" value="Unassembled WGS sequence"/>
</dbReference>
<keyword evidence="8" id="KW-0902">Two-component regulatory system</keyword>
<keyword evidence="7" id="KW-0067">ATP-binding</keyword>
<keyword evidence="4" id="KW-0808">Transferase</keyword>
<feature type="transmembrane region" description="Helical" evidence="9">
    <location>
        <begin position="98"/>
        <end position="119"/>
    </location>
</feature>
<dbReference type="PANTHER" id="PTHR24421:SF10">
    <property type="entry name" value="NITRATE_NITRITE SENSOR PROTEIN NARQ"/>
    <property type="match status" value="1"/>
</dbReference>
<keyword evidence="3" id="KW-0597">Phosphoprotein</keyword>
<comment type="catalytic activity">
    <reaction evidence="1">
        <text>ATP + protein L-histidine = ADP + protein N-phospho-L-histidine.</text>
        <dbReference type="EC" id="2.7.13.3"/>
    </reaction>
</comment>
<evidence type="ECO:0000313" key="11">
    <source>
        <dbReference type="EMBL" id="SCL28388.1"/>
    </source>
</evidence>
<dbReference type="Pfam" id="PF07730">
    <property type="entry name" value="HisKA_3"/>
    <property type="match status" value="1"/>
</dbReference>
<dbReference type="GO" id="GO:0016020">
    <property type="term" value="C:membrane"/>
    <property type="evidence" value="ECO:0007669"/>
    <property type="project" value="InterPro"/>
</dbReference>
<dbReference type="OrthoDB" id="227596at2"/>
<accession>A0A1C6SGC5</accession>
<evidence type="ECO:0000313" key="12">
    <source>
        <dbReference type="Proteomes" id="UP000199699"/>
    </source>
</evidence>
<sequence>MLARAYTESAVYPGRMQSGTVSAWRDRHSWAGLLAFLVLCPASIAPLSGWVVAVTAAVATAVALIRWPLRRTSLAHAASATAALSLLVDVVYPGPAGLALFWMLFEMPALLTLLVRAIWFVPDRQVVVVAVACGAAALLLPLRFTVRDDGPALSASVILVALALFPVAAAAGIGGYLRSQDKRRVRAVTEARRHQRLRLAGDLHDFVAHEVTGIVLEAQAAQLEPLDAEQARALLARIEVAGLRALDSMDHTVQTLRDPGGDGDDVASARVYRLADLPELVERFSSGSSIRATLDLAGQLDGAIGAEREAAGYAVVLEALTNVRRHAHRATEVLVYVRALAGPAVEIGVVDDGRAGGSLTGPRTGGGTGLVGLDERVHALGGELSGSHRHRLDGPVHVPCARADRAADRPAAGRAALDRLRRQVGPGTGGEARHICRSADVQRCVNADD</sequence>
<evidence type="ECO:0000256" key="8">
    <source>
        <dbReference type="ARBA" id="ARBA00023012"/>
    </source>
</evidence>
<dbReference type="GO" id="GO:0005524">
    <property type="term" value="F:ATP binding"/>
    <property type="evidence" value="ECO:0007669"/>
    <property type="project" value="UniProtKB-KW"/>
</dbReference>
<proteinExistence type="predicted"/>
<dbReference type="EMBL" id="FMHT01000003">
    <property type="protein sequence ID" value="SCL28388.1"/>
    <property type="molecule type" value="Genomic_DNA"/>
</dbReference>
<dbReference type="EC" id="2.7.13.3" evidence="2"/>
<dbReference type="PANTHER" id="PTHR24421">
    <property type="entry name" value="NITRATE/NITRITE SENSOR PROTEIN NARX-RELATED"/>
    <property type="match status" value="1"/>
</dbReference>
<dbReference type="GO" id="GO:0000155">
    <property type="term" value="F:phosphorelay sensor kinase activity"/>
    <property type="evidence" value="ECO:0007669"/>
    <property type="project" value="InterPro"/>
</dbReference>
<reference evidence="11 12" key="1">
    <citation type="submission" date="2016-06" db="EMBL/GenBank/DDBJ databases">
        <authorList>
            <person name="Kjaerup R.B."/>
            <person name="Dalgaard T.S."/>
            <person name="Juul-Madsen H.R."/>
        </authorList>
    </citation>
    <scope>NUCLEOTIDE SEQUENCE [LARGE SCALE GENOMIC DNA]</scope>
    <source>
        <strain evidence="11 12">DSM 43818</strain>
    </source>
</reference>
<keyword evidence="9" id="KW-0812">Transmembrane</keyword>
<feature type="transmembrane region" description="Helical" evidence="9">
    <location>
        <begin position="126"/>
        <end position="146"/>
    </location>
</feature>
<organism evidence="11 12">
    <name type="scientific">Micromonospora nigra</name>
    <dbReference type="NCBI Taxonomy" id="145857"/>
    <lineage>
        <taxon>Bacteria</taxon>
        <taxon>Bacillati</taxon>
        <taxon>Actinomycetota</taxon>
        <taxon>Actinomycetes</taxon>
        <taxon>Micromonosporales</taxon>
        <taxon>Micromonosporaceae</taxon>
        <taxon>Micromonospora</taxon>
    </lineage>
</organism>
<evidence type="ECO:0000256" key="9">
    <source>
        <dbReference type="SAM" id="Phobius"/>
    </source>
</evidence>
<feature type="domain" description="Signal transduction histidine kinase subgroup 3 dimerisation and phosphoacceptor" evidence="10">
    <location>
        <begin position="196"/>
        <end position="259"/>
    </location>
</feature>
<dbReference type="InterPro" id="IPR011712">
    <property type="entry name" value="Sig_transdc_His_kin_sub3_dim/P"/>
</dbReference>
<protein>
    <recommendedName>
        <fullName evidence="2">histidine kinase</fullName>
        <ecNumber evidence="2">2.7.13.3</ecNumber>
    </recommendedName>
</protein>
<dbReference type="InterPro" id="IPR036890">
    <property type="entry name" value="HATPase_C_sf"/>
</dbReference>
<dbReference type="AlphaFoldDB" id="A0A1C6SGC5"/>
<keyword evidence="9" id="KW-0472">Membrane</keyword>
<keyword evidence="12" id="KW-1185">Reference proteome</keyword>
<evidence type="ECO:0000256" key="6">
    <source>
        <dbReference type="ARBA" id="ARBA00022777"/>
    </source>
</evidence>
<keyword evidence="5" id="KW-0547">Nucleotide-binding</keyword>
<dbReference type="Gene3D" id="1.20.5.1930">
    <property type="match status" value="1"/>
</dbReference>
<keyword evidence="6 11" id="KW-0418">Kinase</keyword>
<dbReference type="STRING" id="145857.GA0070616_3684"/>
<gene>
    <name evidence="11" type="ORF">GA0070616_3684</name>
</gene>
<evidence type="ECO:0000256" key="7">
    <source>
        <dbReference type="ARBA" id="ARBA00022840"/>
    </source>
</evidence>
<dbReference type="GO" id="GO:0046983">
    <property type="term" value="F:protein dimerization activity"/>
    <property type="evidence" value="ECO:0007669"/>
    <property type="project" value="InterPro"/>
</dbReference>
<feature type="transmembrane region" description="Helical" evidence="9">
    <location>
        <begin position="33"/>
        <end position="62"/>
    </location>
</feature>
<evidence type="ECO:0000256" key="5">
    <source>
        <dbReference type="ARBA" id="ARBA00022741"/>
    </source>
</evidence>
<evidence type="ECO:0000256" key="4">
    <source>
        <dbReference type="ARBA" id="ARBA00022679"/>
    </source>
</evidence>
<dbReference type="InterPro" id="IPR050482">
    <property type="entry name" value="Sensor_HK_TwoCompSys"/>
</dbReference>
<feature type="transmembrane region" description="Helical" evidence="9">
    <location>
        <begin position="152"/>
        <end position="177"/>
    </location>
</feature>
<name>A0A1C6SGC5_9ACTN</name>
<evidence type="ECO:0000256" key="1">
    <source>
        <dbReference type="ARBA" id="ARBA00000085"/>
    </source>
</evidence>
<dbReference type="Gene3D" id="3.30.565.10">
    <property type="entry name" value="Histidine kinase-like ATPase, C-terminal domain"/>
    <property type="match status" value="1"/>
</dbReference>
<evidence type="ECO:0000256" key="2">
    <source>
        <dbReference type="ARBA" id="ARBA00012438"/>
    </source>
</evidence>